<gene>
    <name evidence="6" type="ORF">BN1080_02061</name>
</gene>
<feature type="transmembrane region" description="Helical" evidence="5">
    <location>
        <begin position="39"/>
        <end position="60"/>
    </location>
</feature>
<keyword evidence="3 5" id="KW-1133">Transmembrane helix</keyword>
<evidence type="ECO:0000256" key="5">
    <source>
        <dbReference type="SAM" id="Phobius"/>
    </source>
</evidence>
<comment type="subcellular location">
    <subcellularLocation>
        <location evidence="1">Membrane</location>
    </subcellularLocation>
</comment>
<dbReference type="STRING" id="1499687.BN1080_02061"/>
<evidence type="ECO:0000313" key="7">
    <source>
        <dbReference type="Proteomes" id="UP000043699"/>
    </source>
</evidence>
<dbReference type="EMBL" id="CCXS01000001">
    <property type="protein sequence ID" value="CEG23117.1"/>
    <property type="molecule type" value="Genomic_DNA"/>
</dbReference>
<organism evidence="6 7">
    <name type="scientific">Planococcus massiliensis</name>
    <dbReference type="NCBI Taxonomy" id="1499687"/>
    <lineage>
        <taxon>Bacteria</taxon>
        <taxon>Bacillati</taxon>
        <taxon>Bacillota</taxon>
        <taxon>Bacilli</taxon>
        <taxon>Bacillales</taxon>
        <taxon>Caryophanaceae</taxon>
        <taxon>Planococcus</taxon>
    </lineage>
</organism>
<accession>A0A098EMU8</accession>
<dbReference type="Pfam" id="PF04688">
    <property type="entry name" value="Holin_SPP1"/>
    <property type="match status" value="1"/>
</dbReference>
<name>A0A098EMU8_9BACL</name>
<evidence type="ECO:0000256" key="3">
    <source>
        <dbReference type="ARBA" id="ARBA00022989"/>
    </source>
</evidence>
<evidence type="ECO:0000256" key="1">
    <source>
        <dbReference type="ARBA" id="ARBA00004370"/>
    </source>
</evidence>
<feature type="transmembrane region" description="Helical" evidence="5">
    <location>
        <begin position="9"/>
        <end position="27"/>
    </location>
</feature>
<keyword evidence="4 5" id="KW-0472">Membrane</keyword>
<keyword evidence="7" id="KW-1185">Reference proteome</keyword>
<evidence type="ECO:0008006" key="8">
    <source>
        <dbReference type="Google" id="ProtNLM"/>
    </source>
</evidence>
<sequence length="83" mass="9290">MTADKLKQYIGFIGGALGGILLFLQALGVELAHFNNESINAFTEMLLTFVPLILVGYGVWKNQYLVTKKAKQQEYILKRNGVK</sequence>
<evidence type="ECO:0000313" key="6">
    <source>
        <dbReference type="EMBL" id="CEG23117.1"/>
    </source>
</evidence>
<dbReference type="AlphaFoldDB" id="A0A098EMU8"/>
<evidence type="ECO:0000256" key="2">
    <source>
        <dbReference type="ARBA" id="ARBA00022692"/>
    </source>
</evidence>
<evidence type="ECO:0000256" key="4">
    <source>
        <dbReference type="ARBA" id="ARBA00023136"/>
    </source>
</evidence>
<dbReference type="InterPro" id="IPR006479">
    <property type="entry name" value="Holin"/>
</dbReference>
<reference evidence="6 7" key="1">
    <citation type="submission" date="2014-09" db="EMBL/GenBank/DDBJ databases">
        <authorList>
            <person name="Urmite Genomes Urmite Genomes"/>
        </authorList>
    </citation>
    <scope>NUCLEOTIDE SEQUENCE [LARGE SCALE GENOMIC DNA]</scope>
    <source>
        <strain evidence="6 7">ES2</strain>
    </source>
</reference>
<dbReference type="Proteomes" id="UP000043699">
    <property type="component" value="Unassembled WGS sequence"/>
</dbReference>
<dbReference type="OrthoDB" id="2940813at2"/>
<dbReference type="GO" id="GO:0016020">
    <property type="term" value="C:membrane"/>
    <property type="evidence" value="ECO:0007669"/>
    <property type="project" value="UniProtKB-SubCell"/>
</dbReference>
<proteinExistence type="predicted"/>
<keyword evidence="2 5" id="KW-0812">Transmembrane</keyword>
<protein>
    <recommendedName>
        <fullName evidence="8">PTS mannose transporter subunit IID</fullName>
    </recommendedName>
</protein>
<dbReference type="RefSeq" id="WP_052651915.1">
    <property type="nucleotide sequence ID" value="NZ_CCXS01000001.1"/>
</dbReference>